<protein>
    <submittedName>
        <fullName evidence="1">Uncharacterized protein</fullName>
    </submittedName>
</protein>
<comment type="caution">
    <text evidence="1">The sequence shown here is derived from an EMBL/GenBank/DDBJ whole genome shotgun (WGS) entry which is preliminary data.</text>
</comment>
<evidence type="ECO:0000313" key="1">
    <source>
        <dbReference type="EMBL" id="KAL3861062.1"/>
    </source>
</evidence>
<proteinExistence type="predicted"/>
<sequence>MFLPYKHTTLQAKTFTLILTSQQLFKDTVESDREYNINVINNWKVQTPLGEISICGRDETRQELTTNLNMYVTTRKARRL</sequence>
<gene>
    <name evidence="1" type="ORF">ACJMK2_007148</name>
</gene>
<reference evidence="1 2" key="1">
    <citation type="submission" date="2024-11" db="EMBL/GenBank/DDBJ databases">
        <title>Chromosome-level genome assembly of the freshwater bivalve Anodonta woodiana.</title>
        <authorList>
            <person name="Chen X."/>
        </authorList>
    </citation>
    <scope>NUCLEOTIDE SEQUENCE [LARGE SCALE GENOMIC DNA]</scope>
    <source>
        <strain evidence="1">MN2024</strain>
        <tissue evidence="1">Gills</tissue>
    </source>
</reference>
<dbReference type="EMBL" id="JBJQND010000011">
    <property type="protein sequence ID" value="KAL3861062.1"/>
    <property type="molecule type" value="Genomic_DNA"/>
</dbReference>
<keyword evidence="2" id="KW-1185">Reference proteome</keyword>
<organism evidence="1 2">
    <name type="scientific">Sinanodonta woodiana</name>
    <name type="common">Chinese pond mussel</name>
    <name type="synonym">Anodonta woodiana</name>
    <dbReference type="NCBI Taxonomy" id="1069815"/>
    <lineage>
        <taxon>Eukaryota</taxon>
        <taxon>Metazoa</taxon>
        <taxon>Spiralia</taxon>
        <taxon>Lophotrochozoa</taxon>
        <taxon>Mollusca</taxon>
        <taxon>Bivalvia</taxon>
        <taxon>Autobranchia</taxon>
        <taxon>Heteroconchia</taxon>
        <taxon>Palaeoheterodonta</taxon>
        <taxon>Unionida</taxon>
        <taxon>Unionoidea</taxon>
        <taxon>Unionidae</taxon>
        <taxon>Unioninae</taxon>
        <taxon>Sinanodonta</taxon>
    </lineage>
</organism>
<evidence type="ECO:0000313" key="2">
    <source>
        <dbReference type="Proteomes" id="UP001634394"/>
    </source>
</evidence>
<dbReference type="AlphaFoldDB" id="A0ABD3VHK7"/>
<feature type="non-terminal residue" evidence="1">
    <location>
        <position position="80"/>
    </location>
</feature>
<accession>A0ABD3VHK7</accession>
<dbReference type="Proteomes" id="UP001634394">
    <property type="component" value="Unassembled WGS sequence"/>
</dbReference>
<name>A0ABD3VHK7_SINWO</name>